<accession>A0A931G502</accession>
<keyword evidence="7" id="KW-0283">Flagellar rotation</keyword>
<feature type="domain" description="Flagellar motor switch protein FliG middle" evidence="11">
    <location>
        <begin position="113"/>
        <end position="186"/>
    </location>
</feature>
<evidence type="ECO:0000256" key="7">
    <source>
        <dbReference type="ARBA" id="ARBA00022779"/>
    </source>
</evidence>
<feature type="domain" description="Flagellar motor switch protein FliG N-terminal" evidence="12">
    <location>
        <begin position="3"/>
        <end position="104"/>
    </location>
</feature>
<evidence type="ECO:0000256" key="9">
    <source>
        <dbReference type="ARBA" id="ARBA00023143"/>
    </source>
</evidence>
<evidence type="ECO:0000313" key="13">
    <source>
        <dbReference type="EMBL" id="MBG0740291.1"/>
    </source>
</evidence>
<keyword evidence="5" id="KW-1003">Cell membrane</keyword>
<dbReference type="GO" id="GO:0005886">
    <property type="term" value="C:plasma membrane"/>
    <property type="evidence" value="ECO:0007669"/>
    <property type="project" value="UniProtKB-SubCell"/>
</dbReference>
<dbReference type="Proteomes" id="UP000655366">
    <property type="component" value="Unassembled WGS sequence"/>
</dbReference>
<evidence type="ECO:0000313" key="14">
    <source>
        <dbReference type="Proteomes" id="UP000655366"/>
    </source>
</evidence>
<proteinExistence type="inferred from homology"/>
<evidence type="ECO:0000259" key="11">
    <source>
        <dbReference type="Pfam" id="PF14841"/>
    </source>
</evidence>
<keyword evidence="6" id="KW-0145">Chemotaxis</keyword>
<keyword evidence="8" id="KW-0472">Membrane</keyword>
<evidence type="ECO:0000256" key="5">
    <source>
        <dbReference type="ARBA" id="ARBA00022475"/>
    </source>
</evidence>
<dbReference type="InterPro" id="IPR000090">
    <property type="entry name" value="Flg_Motor_Flig"/>
</dbReference>
<name>A0A931G502_9MICC</name>
<evidence type="ECO:0000256" key="2">
    <source>
        <dbReference type="ARBA" id="ARBA00004413"/>
    </source>
</evidence>
<keyword evidence="14" id="KW-1185">Reference proteome</keyword>
<comment type="caution">
    <text evidence="13">The sequence shown here is derived from an EMBL/GenBank/DDBJ whole genome shotgun (WGS) entry which is preliminary data.</text>
</comment>
<keyword evidence="9" id="KW-0975">Bacterial flagellum</keyword>
<evidence type="ECO:0000259" key="10">
    <source>
        <dbReference type="Pfam" id="PF01706"/>
    </source>
</evidence>
<keyword evidence="13" id="KW-0969">Cilium</keyword>
<dbReference type="GO" id="GO:0003774">
    <property type="term" value="F:cytoskeletal motor activity"/>
    <property type="evidence" value="ECO:0007669"/>
    <property type="project" value="InterPro"/>
</dbReference>
<evidence type="ECO:0000256" key="1">
    <source>
        <dbReference type="ARBA" id="ARBA00004117"/>
    </source>
</evidence>
<dbReference type="InterPro" id="IPR023087">
    <property type="entry name" value="Flg_Motor_Flig_C"/>
</dbReference>
<dbReference type="Gene3D" id="1.10.220.30">
    <property type="match status" value="3"/>
</dbReference>
<keyword evidence="13" id="KW-0966">Cell projection</keyword>
<sequence length="334" mass="35918">MTLTGMQKAAIILMQLGPENAARVMKQFTEAEAEEVAAEIVSMQRVDPAVAGQVISEFHEMTFHTTSNTRGGRDFARELLEASFGSERAASVMGRLEHNMAGTSFEFMADADPRQILILVDGELPQTIALILGHIGAQKGSAVLAGLGEPLGAEVAQAFASMGTPTPEAVSIVAETLRARANSVVSLRETAEVIGGVESLVEILNRADVSTEKALMDGLEERDPVLAEEIRSRMLTFPDIVKLDRKDVQQVLRGIDAGILALALKGADPELIEVVHSNITERNLEILQSESSAAGPVRASHVEQARADIVRSIRELEAAGTITVRRSEEDDLVY</sequence>
<dbReference type="GO" id="GO:0009425">
    <property type="term" value="C:bacterial-type flagellum basal body"/>
    <property type="evidence" value="ECO:0007669"/>
    <property type="project" value="UniProtKB-SubCell"/>
</dbReference>
<feature type="domain" description="Flagellar motor switch protein FliG C-terminal" evidence="10">
    <location>
        <begin position="218"/>
        <end position="323"/>
    </location>
</feature>
<dbReference type="Pfam" id="PF14841">
    <property type="entry name" value="FliG_M"/>
    <property type="match status" value="1"/>
</dbReference>
<evidence type="ECO:0000256" key="8">
    <source>
        <dbReference type="ARBA" id="ARBA00023136"/>
    </source>
</evidence>
<evidence type="ECO:0000256" key="3">
    <source>
        <dbReference type="ARBA" id="ARBA00010299"/>
    </source>
</evidence>
<evidence type="ECO:0000256" key="4">
    <source>
        <dbReference type="ARBA" id="ARBA00021870"/>
    </source>
</evidence>
<dbReference type="InterPro" id="IPR028263">
    <property type="entry name" value="FliG_N"/>
</dbReference>
<keyword evidence="13" id="KW-0282">Flagellum</keyword>
<comment type="similarity">
    <text evidence="3">Belongs to the FliG family.</text>
</comment>
<dbReference type="AlphaFoldDB" id="A0A931G502"/>
<dbReference type="Pfam" id="PF14842">
    <property type="entry name" value="FliG_N"/>
    <property type="match status" value="1"/>
</dbReference>
<evidence type="ECO:0000259" key="12">
    <source>
        <dbReference type="Pfam" id="PF14842"/>
    </source>
</evidence>
<reference evidence="13 14" key="1">
    <citation type="submission" date="2020-11" db="EMBL/GenBank/DDBJ databases">
        <title>Arthrobacter antarcticus sp. nov., isolated from Antarctic Soil.</title>
        <authorList>
            <person name="Li J."/>
        </authorList>
    </citation>
    <scope>NUCLEOTIDE SEQUENCE [LARGE SCALE GENOMIC DNA]</scope>
    <source>
        <strain evidence="13 14">Z1-20</strain>
    </source>
</reference>
<organism evidence="13 14">
    <name type="scientific">Arthrobacter terrae</name>
    <dbReference type="NCBI Taxonomy" id="2935737"/>
    <lineage>
        <taxon>Bacteria</taxon>
        <taxon>Bacillati</taxon>
        <taxon>Actinomycetota</taxon>
        <taxon>Actinomycetes</taxon>
        <taxon>Micrococcales</taxon>
        <taxon>Micrococcaceae</taxon>
        <taxon>Arthrobacter</taxon>
    </lineage>
</organism>
<dbReference type="PANTHER" id="PTHR30534">
    <property type="entry name" value="FLAGELLAR MOTOR SWITCH PROTEIN FLIG"/>
    <property type="match status" value="1"/>
</dbReference>
<dbReference type="GO" id="GO:0071973">
    <property type="term" value="P:bacterial-type flagellum-dependent cell motility"/>
    <property type="evidence" value="ECO:0007669"/>
    <property type="project" value="InterPro"/>
</dbReference>
<dbReference type="EMBL" id="JADNYM010000016">
    <property type="protein sequence ID" value="MBG0740291.1"/>
    <property type="molecule type" value="Genomic_DNA"/>
</dbReference>
<dbReference type="NCBIfam" id="TIGR00207">
    <property type="entry name" value="fliG"/>
    <property type="match status" value="1"/>
</dbReference>
<comment type="subcellular location">
    <subcellularLocation>
        <location evidence="1">Bacterial flagellum basal body</location>
    </subcellularLocation>
    <subcellularLocation>
        <location evidence="2">Cell membrane</location>
        <topology evidence="2">Peripheral membrane protein</topology>
        <orientation evidence="2">Cytoplasmic side</orientation>
    </subcellularLocation>
</comment>
<protein>
    <recommendedName>
        <fullName evidence="4">Flagellar motor switch protein FliG</fullName>
    </recommendedName>
</protein>
<dbReference type="InterPro" id="IPR032779">
    <property type="entry name" value="FliG_M"/>
</dbReference>
<dbReference type="InterPro" id="IPR011002">
    <property type="entry name" value="FliG_a-hlx"/>
</dbReference>
<dbReference type="SUPFAM" id="SSF48029">
    <property type="entry name" value="FliG"/>
    <property type="match status" value="2"/>
</dbReference>
<evidence type="ECO:0000256" key="6">
    <source>
        <dbReference type="ARBA" id="ARBA00022500"/>
    </source>
</evidence>
<dbReference type="PANTHER" id="PTHR30534:SF0">
    <property type="entry name" value="FLAGELLAR MOTOR SWITCH PROTEIN FLIG"/>
    <property type="match status" value="1"/>
</dbReference>
<dbReference type="PRINTS" id="PR00954">
    <property type="entry name" value="FLGMOTORFLIG"/>
</dbReference>
<gene>
    <name evidence="13" type="primary">fliG</name>
    <name evidence="13" type="ORF">IV500_12960</name>
</gene>
<dbReference type="GO" id="GO:0006935">
    <property type="term" value="P:chemotaxis"/>
    <property type="evidence" value="ECO:0007669"/>
    <property type="project" value="UniProtKB-KW"/>
</dbReference>
<dbReference type="Pfam" id="PF01706">
    <property type="entry name" value="FliG_C"/>
    <property type="match status" value="1"/>
</dbReference>